<evidence type="ECO:0000313" key="2">
    <source>
        <dbReference type="EMBL" id="CAD8152879.1"/>
    </source>
</evidence>
<organism evidence="2 3">
    <name type="scientific">Paramecium octaurelia</name>
    <dbReference type="NCBI Taxonomy" id="43137"/>
    <lineage>
        <taxon>Eukaryota</taxon>
        <taxon>Sar</taxon>
        <taxon>Alveolata</taxon>
        <taxon>Ciliophora</taxon>
        <taxon>Intramacronucleata</taxon>
        <taxon>Oligohymenophorea</taxon>
        <taxon>Peniculida</taxon>
        <taxon>Parameciidae</taxon>
        <taxon>Paramecium</taxon>
    </lineage>
</organism>
<evidence type="ECO:0000313" key="3">
    <source>
        <dbReference type="Proteomes" id="UP000683925"/>
    </source>
</evidence>
<proteinExistence type="predicted"/>
<evidence type="ECO:0000259" key="1">
    <source>
        <dbReference type="PROSITE" id="PS50042"/>
    </source>
</evidence>
<dbReference type="Proteomes" id="UP000683925">
    <property type="component" value="Unassembled WGS sequence"/>
</dbReference>
<keyword evidence="3" id="KW-1185">Reference proteome</keyword>
<dbReference type="AlphaFoldDB" id="A0A8S1TPI6"/>
<protein>
    <recommendedName>
        <fullName evidence="1">Cyclic nucleotide-binding domain-containing protein</fullName>
    </recommendedName>
</protein>
<accession>A0A8S1TPI6</accession>
<comment type="caution">
    <text evidence="2">The sequence shown here is derived from an EMBL/GenBank/DDBJ whole genome shotgun (WGS) entry which is preliminary data.</text>
</comment>
<dbReference type="InterPro" id="IPR000595">
    <property type="entry name" value="cNMP-bd_dom"/>
</dbReference>
<sequence>MEQIIQNDNLVLLQQKILSYPKTNEDLKSIASIIKVTQIFTRLNELYQQQLSQEGQIKLCNYIELTNYQFGDQVEPSQKFAVQLILKGQIEVYYLEEGYIYKHEKYLTTLNPLFYLEEDFQFDKVKYQQNQLLYKVAFNDSIILLIDKKECDEIYNFYGEIFLFKHRTLSKIIPGLGELNSKRILEALSNQFENVIIPHSTYITEEDQIGEYLFFLAQGHVSFQKNKEHVFNMEESGIIGDELLIDPDLDQNSVQTYYYSVIAKSAQVLLYKIKLKIFTRLFPNSIIRHIIVQHKQKQLIRLLVGSKPIDHKKCNTSPTNLMKKSKSTLILTKGSIKAYDNVDVLFQQYQVPKHSRVLKFNNNLKEKFNKKYKKTEKKITINEFVKQTKQSDEPQMKLLEKVENPYNFASNVNTEGFLKKYYSNLIRIGLVKPPLRIAPQNQEAIQRSRVISAMKLIEHTHDQLKPKRATSAAFGKVDPLLTINALVSTKESDMNVSAQKHLEKNKTMTTFYPTPRTQSQPQLGYHNNVTPRYSSLMETPKCDTPQSRSTMAKSTQMLFRPYSGFMDHTSRLSQQSEMNKRLRRPNHHIF</sequence>
<feature type="domain" description="Cyclic nucleotide-binding" evidence="1">
    <location>
        <begin position="172"/>
        <end position="282"/>
    </location>
</feature>
<dbReference type="OrthoDB" id="296874at2759"/>
<reference evidence="2" key="1">
    <citation type="submission" date="2021-01" db="EMBL/GenBank/DDBJ databases">
        <authorList>
            <consortium name="Genoscope - CEA"/>
            <person name="William W."/>
        </authorList>
    </citation>
    <scope>NUCLEOTIDE SEQUENCE</scope>
</reference>
<dbReference type="EMBL" id="CAJJDP010000027">
    <property type="protein sequence ID" value="CAD8152879.1"/>
    <property type="molecule type" value="Genomic_DNA"/>
</dbReference>
<dbReference type="PROSITE" id="PS50042">
    <property type="entry name" value="CNMP_BINDING_3"/>
    <property type="match status" value="1"/>
</dbReference>
<name>A0A8S1TPI6_PAROT</name>
<dbReference type="OMA" id="CNYIELT"/>
<gene>
    <name evidence="2" type="ORF">POCTA_138.1.T0270085</name>
</gene>